<sequence length="132" mass="14875">MMGTLGIGSNLNEWSDEWIEQSGEFIGQYKGIRHLVQFGRQFRLTALRHKGVTAVQYSNTEGSDHVLFAFLHSQKLGEPLPRLRLAGLQADKSYLIEELGLSVSGRALMNIGVELPLRGDFDSLVYRIREQV</sequence>
<dbReference type="Proteomes" id="UP000774804">
    <property type="component" value="Unassembled WGS sequence"/>
</dbReference>
<feature type="domain" description="Glycosyl hydrolase family 36 C-terminal" evidence="1">
    <location>
        <begin position="53"/>
        <end position="128"/>
    </location>
</feature>
<dbReference type="AlphaFoldDB" id="A0A8T1A9D2"/>
<dbReference type="InterPro" id="IPR031705">
    <property type="entry name" value="Glyco_hydro_36_C"/>
</dbReference>
<dbReference type="Gene3D" id="2.60.40.1180">
    <property type="entry name" value="Golgi alpha-mannosidase II"/>
    <property type="match status" value="1"/>
</dbReference>
<proteinExistence type="predicted"/>
<dbReference type="EMBL" id="RCMI01003455">
    <property type="protein sequence ID" value="KAG2872393.1"/>
    <property type="molecule type" value="Genomic_DNA"/>
</dbReference>
<protein>
    <recommendedName>
        <fullName evidence="1">Glycosyl hydrolase family 36 C-terminal domain-containing protein</fullName>
    </recommendedName>
</protein>
<evidence type="ECO:0000313" key="3">
    <source>
        <dbReference type="Proteomes" id="UP000774804"/>
    </source>
</evidence>
<comment type="caution">
    <text evidence="2">The sequence shown here is derived from an EMBL/GenBank/DDBJ whole genome shotgun (WGS) entry which is preliminary data.</text>
</comment>
<gene>
    <name evidence="2" type="ORF">PC115_g24617</name>
</gene>
<name>A0A8T1A9D2_9STRA</name>
<organism evidence="2 3">
    <name type="scientific">Phytophthora cactorum</name>
    <dbReference type="NCBI Taxonomy" id="29920"/>
    <lineage>
        <taxon>Eukaryota</taxon>
        <taxon>Sar</taxon>
        <taxon>Stramenopiles</taxon>
        <taxon>Oomycota</taxon>
        <taxon>Peronosporomycetes</taxon>
        <taxon>Peronosporales</taxon>
        <taxon>Peronosporaceae</taxon>
        <taxon>Phytophthora</taxon>
    </lineage>
</organism>
<evidence type="ECO:0000259" key="1">
    <source>
        <dbReference type="Pfam" id="PF16874"/>
    </source>
</evidence>
<accession>A0A8T1A9D2</accession>
<dbReference type="Pfam" id="PF16874">
    <property type="entry name" value="Glyco_hydro_36C"/>
    <property type="match status" value="1"/>
</dbReference>
<reference evidence="2" key="1">
    <citation type="submission" date="2018-10" db="EMBL/GenBank/DDBJ databases">
        <title>Effector identification in a new, highly contiguous assembly of the strawberry crown rot pathogen Phytophthora cactorum.</title>
        <authorList>
            <person name="Armitage A.D."/>
            <person name="Nellist C.F."/>
            <person name="Bates H."/>
            <person name="Vickerstaff R.J."/>
            <person name="Harrison R.J."/>
        </authorList>
    </citation>
    <scope>NUCLEOTIDE SEQUENCE</scope>
    <source>
        <strain evidence="2">4032</strain>
    </source>
</reference>
<evidence type="ECO:0000313" key="2">
    <source>
        <dbReference type="EMBL" id="KAG2872393.1"/>
    </source>
</evidence>
<dbReference type="InterPro" id="IPR013780">
    <property type="entry name" value="Glyco_hydro_b"/>
</dbReference>